<evidence type="ECO:0000259" key="8">
    <source>
        <dbReference type="PROSITE" id="PS50835"/>
    </source>
</evidence>
<dbReference type="InterPro" id="IPR007110">
    <property type="entry name" value="Ig-like_dom"/>
</dbReference>
<evidence type="ECO:0000256" key="2">
    <source>
        <dbReference type="ARBA" id="ARBA00008215"/>
    </source>
</evidence>
<keyword evidence="10" id="KW-1185">Reference proteome</keyword>
<dbReference type="EMBL" id="JBBHLL010000066">
    <property type="protein sequence ID" value="KAK7821233.1"/>
    <property type="molecule type" value="Genomic_DNA"/>
</dbReference>
<evidence type="ECO:0000256" key="1">
    <source>
        <dbReference type="ARBA" id="ARBA00004167"/>
    </source>
</evidence>
<evidence type="ECO:0000313" key="9">
    <source>
        <dbReference type="EMBL" id="KAK7821233.1"/>
    </source>
</evidence>
<dbReference type="InterPro" id="IPR040012">
    <property type="entry name" value="CD200R"/>
</dbReference>
<evidence type="ECO:0000256" key="7">
    <source>
        <dbReference type="ARBA" id="ARBA00023180"/>
    </source>
</evidence>
<proteinExistence type="inferred from homology"/>
<dbReference type="GO" id="GO:0150077">
    <property type="term" value="P:regulation of neuroinflammatory response"/>
    <property type="evidence" value="ECO:0007669"/>
    <property type="project" value="InterPro"/>
</dbReference>
<dbReference type="InterPro" id="IPR013783">
    <property type="entry name" value="Ig-like_fold"/>
</dbReference>
<keyword evidence="6" id="KW-1015">Disulfide bond</keyword>
<dbReference type="SUPFAM" id="SSF48726">
    <property type="entry name" value="Immunoglobulin"/>
    <property type="match status" value="1"/>
</dbReference>
<gene>
    <name evidence="9" type="ORF">U0070_000179</name>
</gene>
<keyword evidence="5" id="KW-0472">Membrane</keyword>
<dbReference type="GO" id="GO:0009897">
    <property type="term" value="C:external side of plasma membrane"/>
    <property type="evidence" value="ECO:0007669"/>
    <property type="project" value="TreeGrafter"/>
</dbReference>
<dbReference type="GO" id="GO:0038023">
    <property type="term" value="F:signaling receptor activity"/>
    <property type="evidence" value="ECO:0007669"/>
    <property type="project" value="InterPro"/>
</dbReference>
<dbReference type="InterPro" id="IPR013106">
    <property type="entry name" value="Ig_V-set"/>
</dbReference>
<keyword evidence="3" id="KW-0812">Transmembrane</keyword>
<dbReference type="InterPro" id="IPR036179">
    <property type="entry name" value="Ig-like_dom_sf"/>
</dbReference>
<dbReference type="PROSITE" id="PS50835">
    <property type="entry name" value="IG_LIKE"/>
    <property type="match status" value="1"/>
</dbReference>
<feature type="non-terminal residue" evidence="9">
    <location>
        <position position="151"/>
    </location>
</feature>
<protein>
    <recommendedName>
        <fullName evidence="8">Ig-like domain-containing protein</fullName>
    </recommendedName>
</protein>
<evidence type="ECO:0000256" key="3">
    <source>
        <dbReference type="ARBA" id="ARBA00022692"/>
    </source>
</evidence>
<dbReference type="PANTHER" id="PTHR21462:SF2">
    <property type="entry name" value="CELL SURFACE GLYCOPROTEIN CD200 RECEPTOR 2"/>
    <property type="match status" value="1"/>
</dbReference>
<feature type="domain" description="Ig-like" evidence="8">
    <location>
        <begin position="95"/>
        <end position="151"/>
    </location>
</feature>
<name>A0AAW0J3Y3_MYOGA</name>
<sequence length="151" mass="16988">MLHCPQTPSKKAKFIIWEIALISQPPCTISYRVENNETSKGCADERITWVSTPDQSPDLQINAVALGHDGLYSCQIHTLRNNFQQEYSFHVIDKPQCYLLQYFSPPEVTLVQGENRTAVCEAIVGKPVAQIFWTPDGDCKMVTESHSNGTM</sequence>
<keyword evidence="7" id="KW-0325">Glycoprotein</keyword>
<keyword evidence="4" id="KW-1133">Transmembrane helix</keyword>
<reference evidence="9 10" key="1">
    <citation type="journal article" date="2023" name="bioRxiv">
        <title>Conserved and derived expression patterns and positive selection on dental genes reveal complex evolutionary context of ever-growing rodent molars.</title>
        <authorList>
            <person name="Calamari Z.T."/>
            <person name="Song A."/>
            <person name="Cohen E."/>
            <person name="Akter M."/>
            <person name="Roy R.D."/>
            <person name="Hallikas O."/>
            <person name="Christensen M.M."/>
            <person name="Li P."/>
            <person name="Marangoni P."/>
            <person name="Jernvall J."/>
            <person name="Klein O.D."/>
        </authorList>
    </citation>
    <scope>NUCLEOTIDE SEQUENCE [LARGE SCALE GENOMIC DNA]</scope>
    <source>
        <strain evidence="9">V071</strain>
    </source>
</reference>
<organism evidence="9 10">
    <name type="scientific">Myodes glareolus</name>
    <name type="common">Bank vole</name>
    <name type="synonym">Clethrionomys glareolus</name>
    <dbReference type="NCBI Taxonomy" id="447135"/>
    <lineage>
        <taxon>Eukaryota</taxon>
        <taxon>Metazoa</taxon>
        <taxon>Chordata</taxon>
        <taxon>Craniata</taxon>
        <taxon>Vertebrata</taxon>
        <taxon>Euteleostomi</taxon>
        <taxon>Mammalia</taxon>
        <taxon>Eutheria</taxon>
        <taxon>Euarchontoglires</taxon>
        <taxon>Glires</taxon>
        <taxon>Rodentia</taxon>
        <taxon>Myomorpha</taxon>
        <taxon>Muroidea</taxon>
        <taxon>Cricetidae</taxon>
        <taxon>Arvicolinae</taxon>
        <taxon>Myodes</taxon>
    </lineage>
</organism>
<evidence type="ECO:0000313" key="10">
    <source>
        <dbReference type="Proteomes" id="UP001488838"/>
    </source>
</evidence>
<dbReference type="PANTHER" id="PTHR21462">
    <property type="entry name" value="CELL SURFACE GLYCOPROTEIN OX2 RECEPTOR PRECURSOR"/>
    <property type="match status" value="1"/>
</dbReference>
<comment type="subcellular location">
    <subcellularLocation>
        <location evidence="1">Membrane</location>
        <topology evidence="1">Single-pass membrane protein</topology>
    </subcellularLocation>
</comment>
<accession>A0AAW0J3Y3</accession>
<evidence type="ECO:0000256" key="4">
    <source>
        <dbReference type="ARBA" id="ARBA00022989"/>
    </source>
</evidence>
<dbReference type="Pfam" id="PF07686">
    <property type="entry name" value="V-set"/>
    <property type="match status" value="1"/>
</dbReference>
<dbReference type="Gene3D" id="2.60.40.10">
    <property type="entry name" value="Immunoglobulins"/>
    <property type="match status" value="2"/>
</dbReference>
<evidence type="ECO:0000256" key="5">
    <source>
        <dbReference type="ARBA" id="ARBA00023136"/>
    </source>
</evidence>
<dbReference type="Proteomes" id="UP001488838">
    <property type="component" value="Unassembled WGS sequence"/>
</dbReference>
<dbReference type="AlphaFoldDB" id="A0AAW0J3Y3"/>
<comment type="similarity">
    <text evidence="2">Belongs to the CD200R family.</text>
</comment>
<comment type="caution">
    <text evidence="9">The sequence shown here is derived from an EMBL/GenBank/DDBJ whole genome shotgun (WGS) entry which is preliminary data.</text>
</comment>
<evidence type="ECO:0000256" key="6">
    <source>
        <dbReference type="ARBA" id="ARBA00023157"/>
    </source>
</evidence>